<protein>
    <submittedName>
        <fullName evidence="1">Uncharacterized protein</fullName>
    </submittedName>
</protein>
<dbReference type="AlphaFoldDB" id="A0A7C9CWX8"/>
<name>A0A7C9CWX8_OPUST</name>
<dbReference type="EMBL" id="GISG01063914">
    <property type="protein sequence ID" value="MBA4627866.1"/>
    <property type="molecule type" value="Transcribed_RNA"/>
</dbReference>
<reference evidence="1" key="2">
    <citation type="submission" date="2020-07" db="EMBL/GenBank/DDBJ databases">
        <authorList>
            <person name="Vera ALvarez R."/>
            <person name="Arias-Moreno D.M."/>
            <person name="Jimenez-Jacinto V."/>
            <person name="Jimenez-Bremont J.F."/>
            <person name="Swaminathan K."/>
            <person name="Moose S.P."/>
            <person name="Guerrero-Gonzalez M.L."/>
            <person name="Marino-Ramirez L."/>
            <person name="Landsman D."/>
            <person name="Rodriguez-Kessler M."/>
            <person name="Delgado-Sanchez P."/>
        </authorList>
    </citation>
    <scope>NUCLEOTIDE SEQUENCE</scope>
    <source>
        <tissue evidence="1">Cladode</tissue>
    </source>
</reference>
<sequence>MVTSCTPFSELGWLRVPIALVNQLMRHLVLVPIWTRPNESAWSNPLHSISSLGSPVFGLGKFPKWHPEVWTKYFRLVIPGADEISGWVNIGTIDFLTNRQANPDGSSPKTL</sequence>
<proteinExistence type="predicted"/>
<accession>A0A7C9CWX8</accession>
<evidence type="ECO:0000313" key="1">
    <source>
        <dbReference type="EMBL" id="MBA4627866.1"/>
    </source>
</evidence>
<organism evidence="1">
    <name type="scientific">Opuntia streptacantha</name>
    <name type="common">Prickly pear cactus</name>
    <name type="synonym">Opuntia cardona</name>
    <dbReference type="NCBI Taxonomy" id="393608"/>
    <lineage>
        <taxon>Eukaryota</taxon>
        <taxon>Viridiplantae</taxon>
        <taxon>Streptophyta</taxon>
        <taxon>Embryophyta</taxon>
        <taxon>Tracheophyta</taxon>
        <taxon>Spermatophyta</taxon>
        <taxon>Magnoliopsida</taxon>
        <taxon>eudicotyledons</taxon>
        <taxon>Gunneridae</taxon>
        <taxon>Pentapetalae</taxon>
        <taxon>Caryophyllales</taxon>
        <taxon>Cactineae</taxon>
        <taxon>Cactaceae</taxon>
        <taxon>Opuntioideae</taxon>
        <taxon>Opuntia</taxon>
    </lineage>
</organism>
<reference evidence="1" key="1">
    <citation type="journal article" date="2013" name="J. Plant Res.">
        <title>Effect of fungi and light on seed germination of three Opuntia species from semiarid lands of central Mexico.</title>
        <authorList>
            <person name="Delgado-Sanchez P."/>
            <person name="Jimenez-Bremont J.F."/>
            <person name="Guerrero-Gonzalez Mde L."/>
            <person name="Flores J."/>
        </authorList>
    </citation>
    <scope>NUCLEOTIDE SEQUENCE</scope>
    <source>
        <tissue evidence="1">Cladode</tissue>
    </source>
</reference>